<reference evidence="3 4" key="1">
    <citation type="submission" date="2017-12" db="EMBL/GenBank/DDBJ databases">
        <title>Sequencing, de novo assembly and annotation of complete genome of a new Thraustochytrid species, strain FCC1311.</title>
        <authorList>
            <person name="Sedici K."/>
            <person name="Godart F."/>
            <person name="Aiese Cigliano R."/>
            <person name="Sanseverino W."/>
            <person name="Barakat M."/>
            <person name="Ortet P."/>
            <person name="Marechal E."/>
            <person name="Cagnac O."/>
            <person name="Amato A."/>
        </authorList>
    </citation>
    <scope>NUCLEOTIDE SEQUENCE [LARGE SCALE GENOMIC DNA]</scope>
</reference>
<evidence type="ECO:0000313" key="4">
    <source>
        <dbReference type="Proteomes" id="UP000241890"/>
    </source>
</evidence>
<dbReference type="AlphaFoldDB" id="A0A2R5G0X2"/>
<comment type="caution">
    <text evidence="3">The sequence shown here is derived from an EMBL/GenBank/DDBJ whole genome shotgun (WGS) entry which is preliminary data.</text>
</comment>
<protein>
    <submittedName>
        <fullName evidence="3">Uncharacterized protein</fullName>
    </submittedName>
</protein>
<evidence type="ECO:0000256" key="2">
    <source>
        <dbReference type="SAM" id="MobiDB-lite"/>
    </source>
</evidence>
<feature type="region of interest" description="Disordered" evidence="2">
    <location>
        <begin position="505"/>
        <end position="530"/>
    </location>
</feature>
<dbReference type="Proteomes" id="UP000241890">
    <property type="component" value="Unassembled WGS sequence"/>
</dbReference>
<sequence>MSSNLQHVESAPALLHHFTPKYDVFGHHLPVGKGSGLGHPEARRAPRADYPDSWQAEVSVATKPELLEKRRNQDAATVARAQSAVVIRSIAELTGSKQMEGLVQGKFHAVEHAETKSRSKLLENQRAERLGEIQSSVASYVNPKEVLYKHADTLELGKLAKPCVLLPLPEKIKGKANNPASPNPTKTTGGALEANAKRRIGPEVEIIRDRPAPPGLGWRREPRTQRDMIVERAHEAALEQARNLENYQPRERVLRTRPRVPGPLHHIEIDDHDFGRSTKKQYPEAHTQNKLLTVRREDLRVELEAARQTAEAKTLAITDQITQPVLRSAAPWWDLEKTPKQLQDMNEKRAALEQDFERRKHEICEHPSRSGQFRALELELRARRGKLADKPSRVAATAVDALPRTKHTRKNRFTDAVIAFRNKGRKPELDANGKKLCLDPGEGNPLYSSFTPDNKFLERGDRLAADRATREKEADKLMGNVLPKRLYVISRASSSPALLRDSRTQSQQDAANAQQALASSPLGPGAVLGGQLDPERIRAGGFEIPLD</sequence>
<evidence type="ECO:0000313" key="3">
    <source>
        <dbReference type="EMBL" id="GBG24666.1"/>
    </source>
</evidence>
<feature type="compositionally biased region" description="Low complexity" evidence="2">
    <location>
        <begin position="505"/>
        <end position="520"/>
    </location>
</feature>
<dbReference type="EMBL" id="BEYU01000008">
    <property type="protein sequence ID" value="GBG24666.1"/>
    <property type="molecule type" value="Genomic_DNA"/>
</dbReference>
<keyword evidence="4" id="KW-1185">Reference proteome</keyword>
<organism evidence="3 4">
    <name type="scientific">Hondaea fermentalgiana</name>
    <dbReference type="NCBI Taxonomy" id="2315210"/>
    <lineage>
        <taxon>Eukaryota</taxon>
        <taxon>Sar</taxon>
        <taxon>Stramenopiles</taxon>
        <taxon>Bigyra</taxon>
        <taxon>Labyrinthulomycetes</taxon>
        <taxon>Thraustochytrida</taxon>
        <taxon>Thraustochytriidae</taxon>
        <taxon>Hondaea</taxon>
    </lineage>
</organism>
<evidence type="ECO:0000256" key="1">
    <source>
        <dbReference type="SAM" id="Coils"/>
    </source>
</evidence>
<feature type="coiled-coil region" evidence="1">
    <location>
        <begin position="289"/>
        <end position="362"/>
    </location>
</feature>
<proteinExistence type="predicted"/>
<accession>A0A2R5G0X2</accession>
<dbReference type="InParanoid" id="A0A2R5G0X2"/>
<gene>
    <name evidence="3" type="ORF">FCC1311_008842</name>
</gene>
<name>A0A2R5G0X2_9STRA</name>
<keyword evidence="1" id="KW-0175">Coiled coil</keyword>